<dbReference type="Pfam" id="PF06983">
    <property type="entry name" value="3-dmu-9_3-mt"/>
    <property type="match status" value="1"/>
</dbReference>
<name>A0A7H9DQU8_9FLAO</name>
<accession>A0A7H9DQU8</accession>
<dbReference type="KEGG" id="efal:FH779_04105"/>
<dbReference type="PANTHER" id="PTHR33990">
    <property type="entry name" value="PROTEIN YJDN-RELATED"/>
    <property type="match status" value="1"/>
</dbReference>
<reference evidence="2 3" key="1">
    <citation type="submission" date="2019-06" db="EMBL/GenBank/DDBJ databases">
        <title>Emergence of pandrug resistant Empedobacter falsenii in China.</title>
        <authorList>
            <person name="Dong N."/>
            <person name="Chen S."/>
            <person name="Zhang R."/>
        </authorList>
    </citation>
    <scope>NUCLEOTIDE SEQUENCE [LARGE SCALE GENOMIC DNA]</scope>
    <source>
        <strain evidence="2 3">1681-1</strain>
    </source>
</reference>
<sequence length="141" mass="16013">MKNEIYPCLWFDGQAQEAANFYCSIFPNSKIITDNQMVVIFELNGKKFMGLNGGPNFKFNEATSFVIDCETQEEIDFYWNNLTLDGGEEGNCGWLKDKFGLSWQVVPTVLPKLLSNPDKAQSVMQAFMKMKKFDIAALENA</sequence>
<dbReference type="AlphaFoldDB" id="A0A7H9DQU8"/>
<dbReference type="PANTHER" id="PTHR33990:SF2">
    <property type="entry name" value="PHNB-LIKE DOMAIN-CONTAINING PROTEIN"/>
    <property type="match status" value="1"/>
</dbReference>
<dbReference type="PIRSF" id="PIRSF021700">
    <property type="entry name" value="3_dmu_93_MTrfase"/>
    <property type="match status" value="1"/>
</dbReference>
<evidence type="ECO:0000313" key="3">
    <source>
        <dbReference type="Proteomes" id="UP000510643"/>
    </source>
</evidence>
<dbReference type="Gene3D" id="3.10.180.10">
    <property type="entry name" value="2,3-Dihydroxybiphenyl 1,2-Dioxygenase, domain 1"/>
    <property type="match status" value="1"/>
</dbReference>
<dbReference type="SUPFAM" id="SSF54593">
    <property type="entry name" value="Glyoxalase/Bleomycin resistance protein/Dihydroxybiphenyl dioxygenase"/>
    <property type="match status" value="1"/>
</dbReference>
<evidence type="ECO:0000259" key="1">
    <source>
        <dbReference type="Pfam" id="PF06983"/>
    </source>
</evidence>
<dbReference type="InterPro" id="IPR028973">
    <property type="entry name" value="PhnB-like"/>
</dbReference>
<dbReference type="RefSeq" id="WP_180906166.1">
    <property type="nucleotide sequence ID" value="NZ_CP040908.1"/>
</dbReference>
<dbReference type="GeneID" id="78400624"/>
<dbReference type="Proteomes" id="UP000510643">
    <property type="component" value="Chromosome"/>
</dbReference>
<dbReference type="CDD" id="cd06588">
    <property type="entry name" value="PhnB_like"/>
    <property type="match status" value="1"/>
</dbReference>
<protein>
    <submittedName>
        <fullName evidence="2">VOC family protein</fullName>
    </submittedName>
</protein>
<dbReference type="InterPro" id="IPR009725">
    <property type="entry name" value="3_dmu_93_MTrfase"/>
</dbReference>
<dbReference type="InterPro" id="IPR029068">
    <property type="entry name" value="Glyas_Bleomycin-R_OHBP_Dase"/>
</dbReference>
<dbReference type="EMBL" id="CP040908">
    <property type="protein sequence ID" value="QLL57316.1"/>
    <property type="molecule type" value="Genomic_DNA"/>
</dbReference>
<gene>
    <name evidence="2" type="ORF">FH779_04105</name>
</gene>
<keyword evidence="3" id="KW-1185">Reference proteome</keyword>
<evidence type="ECO:0000313" key="2">
    <source>
        <dbReference type="EMBL" id="QLL57316.1"/>
    </source>
</evidence>
<proteinExistence type="predicted"/>
<organism evidence="2 3">
    <name type="scientific">Empedobacter falsenii</name>
    <dbReference type="NCBI Taxonomy" id="343874"/>
    <lineage>
        <taxon>Bacteria</taxon>
        <taxon>Pseudomonadati</taxon>
        <taxon>Bacteroidota</taxon>
        <taxon>Flavobacteriia</taxon>
        <taxon>Flavobacteriales</taxon>
        <taxon>Weeksellaceae</taxon>
        <taxon>Empedobacter</taxon>
    </lineage>
</organism>
<feature type="domain" description="PhnB-like" evidence="1">
    <location>
        <begin position="4"/>
        <end position="106"/>
    </location>
</feature>